<dbReference type="InterPro" id="IPR050741">
    <property type="entry name" value="Acyl-CoA_dehydrogenase"/>
</dbReference>
<evidence type="ECO:0000256" key="6">
    <source>
        <dbReference type="ARBA" id="ARBA00023002"/>
    </source>
</evidence>
<sequence>MDFEYTPRVKKLCSQLQDFMDRHVWPADAEYQRIAHEDRYPESLIDGLKEKAKEAGLWNLFLPALRDDEPGTRLSNQEYAPLAEIMGRLPWASEVFNCNAPDTGNMEILHMFATPEQRERWLNPLLNGTIRSGVSITEPDVASSDPTNLETTIQRDGDEYVINGRKWFTTGAMHPKFAFTLVMGISDTDEDASRHQRHSFVIVPTDTPGFRVVRDVPIMHHHAPDGHCEVEFKDVRVPASNLLGEQGAGFAIAQARLGPGRIHHCMRTIGQCEYALELMCDRAQTRETFGKPLADNANIQDWIAESRIEIDQARLLNLYASWLMDKEGNKAARVLVSEIKVAAARLQTRVLDRAMQVFGAAGLTPDTPLSYLWTWGRALRFVDGPDEVHLRTIARAELKRATTRRTTLAAE</sequence>
<dbReference type="InterPro" id="IPR013786">
    <property type="entry name" value="AcylCoA_DH/ox_N"/>
</dbReference>
<dbReference type="SUPFAM" id="SSF47203">
    <property type="entry name" value="Acyl-CoA dehydrogenase C-terminal domain-like"/>
    <property type="match status" value="1"/>
</dbReference>
<dbReference type="InterPro" id="IPR036250">
    <property type="entry name" value="AcylCo_DH-like_C"/>
</dbReference>
<dbReference type="Gene3D" id="1.20.140.10">
    <property type="entry name" value="Butyryl-CoA Dehydrogenase, subunit A, domain 3"/>
    <property type="match status" value="1"/>
</dbReference>
<evidence type="ECO:0000313" key="12">
    <source>
        <dbReference type="Proteomes" id="UP000198893"/>
    </source>
</evidence>
<dbReference type="STRING" id="569882.SAMN04490248_12141"/>
<dbReference type="EMBL" id="FODS01000021">
    <property type="protein sequence ID" value="SEP05051.1"/>
    <property type="molecule type" value="Genomic_DNA"/>
</dbReference>
<dbReference type="InterPro" id="IPR046373">
    <property type="entry name" value="Acyl-CoA_Oxase/DH_mid-dom_sf"/>
</dbReference>
<comment type="similarity">
    <text evidence="2 7">Belongs to the acyl-CoA dehydrogenase family.</text>
</comment>
<dbReference type="Proteomes" id="UP000198893">
    <property type="component" value="Unassembled WGS sequence"/>
</dbReference>
<evidence type="ECO:0000256" key="1">
    <source>
        <dbReference type="ARBA" id="ARBA00001974"/>
    </source>
</evidence>
<evidence type="ECO:0000256" key="2">
    <source>
        <dbReference type="ARBA" id="ARBA00009347"/>
    </source>
</evidence>
<dbReference type="Pfam" id="PF02770">
    <property type="entry name" value="Acyl-CoA_dh_M"/>
    <property type="match status" value="1"/>
</dbReference>
<feature type="domain" description="Acyl-CoA dehydrogenase/oxidase C-terminal" evidence="8">
    <location>
        <begin position="247"/>
        <end position="396"/>
    </location>
</feature>
<dbReference type="OrthoDB" id="9775090at2"/>
<name>A0A1H8UPH4_9RHOB</name>
<dbReference type="InterPro" id="IPR009100">
    <property type="entry name" value="AcylCoA_DH/oxidase_NM_dom_sf"/>
</dbReference>
<keyword evidence="6 7" id="KW-0560">Oxidoreductase</keyword>
<dbReference type="PANTHER" id="PTHR48083:SF13">
    <property type="entry name" value="ACYL-COA DEHYDROGENASE FAMILY MEMBER 11"/>
    <property type="match status" value="1"/>
</dbReference>
<gene>
    <name evidence="11" type="ORF">SAMN04490248_12141</name>
</gene>
<dbReference type="GO" id="GO:0033539">
    <property type="term" value="P:fatty acid beta-oxidation using acyl-CoA dehydrogenase"/>
    <property type="evidence" value="ECO:0007669"/>
    <property type="project" value="TreeGrafter"/>
</dbReference>
<evidence type="ECO:0000259" key="9">
    <source>
        <dbReference type="Pfam" id="PF02770"/>
    </source>
</evidence>
<comment type="subunit">
    <text evidence="3">Homodimer.</text>
</comment>
<comment type="cofactor">
    <cofactor evidence="1 7">
        <name>FAD</name>
        <dbReference type="ChEBI" id="CHEBI:57692"/>
    </cofactor>
</comment>
<reference evidence="11 12" key="1">
    <citation type="submission" date="2016-10" db="EMBL/GenBank/DDBJ databases">
        <authorList>
            <person name="de Groot N.N."/>
        </authorList>
    </citation>
    <scope>NUCLEOTIDE SEQUENCE [LARGE SCALE GENOMIC DNA]</scope>
    <source>
        <strain evidence="11 12">DSM 27842</strain>
    </source>
</reference>
<keyword evidence="5 7" id="KW-0274">FAD</keyword>
<accession>A0A1H8UPH4</accession>
<evidence type="ECO:0000256" key="4">
    <source>
        <dbReference type="ARBA" id="ARBA00022630"/>
    </source>
</evidence>
<proteinExistence type="inferred from homology"/>
<dbReference type="PANTHER" id="PTHR48083">
    <property type="entry name" value="MEDIUM-CHAIN SPECIFIC ACYL-COA DEHYDROGENASE, MITOCHONDRIAL-RELATED"/>
    <property type="match status" value="1"/>
</dbReference>
<feature type="domain" description="Acyl-CoA dehydrogenase/oxidase N-terminal" evidence="10">
    <location>
        <begin position="10"/>
        <end position="128"/>
    </location>
</feature>
<dbReference type="GO" id="GO:0050660">
    <property type="term" value="F:flavin adenine dinucleotide binding"/>
    <property type="evidence" value="ECO:0007669"/>
    <property type="project" value="InterPro"/>
</dbReference>
<dbReference type="InterPro" id="IPR009075">
    <property type="entry name" value="AcylCo_DH/oxidase_C"/>
</dbReference>
<dbReference type="Gene3D" id="1.10.540.10">
    <property type="entry name" value="Acyl-CoA dehydrogenase/oxidase, N-terminal domain"/>
    <property type="match status" value="1"/>
</dbReference>
<dbReference type="SUPFAM" id="SSF56645">
    <property type="entry name" value="Acyl-CoA dehydrogenase NM domain-like"/>
    <property type="match status" value="1"/>
</dbReference>
<evidence type="ECO:0000256" key="7">
    <source>
        <dbReference type="RuleBase" id="RU362125"/>
    </source>
</evidence>
<evidence type="ECO:0000256" key="5">
    <source>
        <dbReference type="ARBA" id="ARBA00022827"/>
    </source>
</evidence>
<dbReference type="GO" id="GO:0003995">
    <property type="term" value="F:acyl-CoA dehydrogenase activity"/>
    <property type="evidence" value="ECO:0007669"/>
    <property type="project" value="TreeGrafter"/>
</dbReference>
<organism evidence="11 12">
    <name type="scientific">Salinihabitans flavidus</name>
    <dbReference type="NCBI Taxonomy" id="569882"/>
    <lineage>
        <taxon>Bacteria</taxon>
        <taxon>Pseudomonadati</taxon>
        <taxon>Pseudomonadota</taxon>
        <taxon>Alphaproteobacteria</taxon>
        <taxon>Rhodobacterales</taxon>
        <taxon>Roseobacteraceae</taxon>
        <taxon>Salinihabitans</taxon>
    </lineage>
</organism>
<evidence type="ECO:0000313" key="11">
    <source>
        <dbReference type="EMBL" id="SEP05051.1"/>
    </source>
</evidence>
<evidence type="ECO:0000256" key="3">
    <source>
        <dbReference type="ARBA" id="ARBA00011738"/>
    </source>
</evidence>
<dbReference type="InterPro" id="IPR037069">
    <property type="entry name" value="AcylCoA_DH/ox_N_sf"/>
</dbReference>
<evidence type="ECO:0000259" key="8">
    <source>
        <dbReference type="Pfam" id="PF00441"/>
    </source>
</evidence>
<protein>
    <submittedName>
        <fullName evidence="11">Acyl-CoA dehydrogenase</fullName>
    </submittedName>
</protein>
<evidence type="ECO:0000259" key="10">
    <source>
        <dbReference type="Pfam" id="PF02771"/>
    </source>
</evidence>
<feature type="domain" description="Acyl-CoA oxidase/dehydrogenase middle" evidence="9">
    <location>
        <begin position="135"/>
        <end position="235"/>
    </location>
</feature>
<dbReference type="InterPro" id="IPR006091">
    <property type="entry name" value="Acyl-CoA_Oxase/DH_mid-dom"/>
</dbReference>
<dbReference type="Pfam" id="PF02771">
    <property type="entry name" value="Acyl-CoA_dh_N"/>
    <property type="match status" value="1"/>
</dbReference>
<dbReference type="FunFam" id="2.40.110.10:FF:000002">
    <property type="entry name" value="Acyl-CoA dehydrogenase fadE12"/>
    <property type="match status" value="1"/>
</dbReference>
<keyword evidence="4 7" id="KW-0285">Flavoprotein</keyword>
<dbReference type="AlphaFoldDB" id="A0A1H8UPH4"/>
<keyword evidence="12" id="KW-1185">Reference proteome</keyword>
<dbReference type="Gene3D" id="2.40.110.10">
    <property type="entry name" value="Butyryl-CoA Dehydrogenase, subunit A, domain 2"/>
    <property type="match status" value="1"/>
</dbReference>
<dbReference type="Pfam" id="PF00441">
    <property type="entry name" value="Acyl-CoA_dh_1"/>
    <property type="match status" value="1"/>
</dbReference>
<dbReference type="GO" id="GO:0005737">
    <property type="term" value="C:cytoplasm"/>
    <property type="evidence" value="ECO:0007669"/>
    <property type="project" value="TreeGrafter"/>
</dbReference>